<dbReference type="AlphaFoldDB" id="A0A7Z7LEC3"/>
<gene>
    <name evidence="2" type="ORF">MESINF_0683</name>
</gene>
<name>A0A7Z7LEC3_9BACT</name>
<reference evidence="2 3" key="1">
    <citation type="submission" date="2017-01" db="EMBL/GenBank/DDBJ databases">
        <authorList>
            <person name="Erauso G."/>
        </authorList>
    </citation>
    <scope>NUCLEOTIDE SEQUENCE [LARGE SCALE GENOMIC DNA]</scope>
    <source>
        <strain evidence="2">MESINF1</strain>
    </source>
</reference>
<dbReference type="RefSeq" id="WP_169698524.1">
    <property type="nucleotide sequence ID" value="NZ_LS974202.1"/>
</dbReference>
<dbReference type="Pfam" id="PF04230">
    <property type="entry name" value="PS_pyruv_trans"/>
    <property type="match status" value="1"/>
</dbReference>
<dbReference type="InterPro" id="IPR007345">
    <property type="entry name" value="Polysacch_pyruvyl_Trfase"/>
</dbReference>
<sequence>MARIGIITFHYSNNYGGVLQAVALQKTLEQLGFEAEIIDFVPLNYAATGIFKRLGISKRTLLNSIRRFEFASILRKMKIARTHSKEITAKVNSFRERETRLSKRVDENSLSSILRDYDAIVVGSDQVWNPSQRKKPYYFLDFGKDFEGRKISYAADSTTSEVSNEELETIKRALDDFYAISVRNEHSKEFVRKVTGSEAEIVADPTVLFDFSYLLKTHKNPEKYILTYVLGKEISGSHIKVIEEIRSVYGKLPVYSIKIPTMNFEFSDFADKTFYNLDPVQWLEMLKNAAFVYTDSFHGTLFSLKFHKPFLAYYSEKMRSTRLLDLGHRLGIQDFVVNSVSEMHEKRSIHLKPDFSRIEQLFETQKITSIDFLEKALEGLK</sequence>
<protein>
    <recommendedName>
        <fullName evidence="1">Polysaccharide pyruvyl transferase domain-containing protein</fullName>
    </recommendedName>
</protein>
<proteinExistence type="predicted"/>
<evidence type="ECO:0000313" key="3">
    <source>
        <dbReference type="Proteomes" id="UP000250796"/>
    </source>
</evidence>
<dbReference type="EMBL" id="LS974202">
    <property type="protein sequence ID" value="SSC12132.1"/>
    <property type="molecule type" value="Genomic_DNA"/>
</dbReference>
<dbReference type="KEGG" id="minf:MESINF_0683"/>
<accession>A0A7Z7LEC3</accession>
<keyword evidence="3" id="KW-1185">Reference proteome</keyword>
<evidence type="ECO:0000259" key="1">
    <source>
        <dbReference type="Pfam" id="PF04230"/>
    </source>
</evidence>
<evidence type="ECO:0000313" key="2">
    <source>
        <dbReference type="EMBL" id="SSC12132.1"/>
    </source>
</evidence>
<dbReference type="Proteomes" id="UP000250796">
    <property type="component" value="Chromosome MESINF"/>
</dbReference>
<organism evidence="2 3">
    <name type="scientific">Mesotoga infera</name>
    <dbReference type="NCBI Taxonomy" id="1236046"/>
    <lineage>
        <taxon>Bacteria</taxon>
        <taxon>Thermotogati</taxon>
        <taxon>Thermotogota</taxon>
        <taxon>Thermotogae</taxon>
        <taxon>Kosmotogales</taxon>
        <taxon>Kosmotogaceae</taxon>
        <taxon>Mesotoga</taxon>
    </lineage>
</organism>
<feature type="domain" description="Polysaccharide pyruvyl transferase" evidence="1">
    <location>
        <begin position="14"/>
        <end position="314"/>
    </location>
</feature>